<protein>
    <submittedName>
        <fullName evidence="2 3">NACHT and WD repeat domain-containing protein 1-like protein</fullName>
    </submittedName>
</protein>
<proteinExistence type="predicted"/>
<name>A0A084W6Y2_ANOSI</name>
<keyword evidence="4" id="KW-1185">Reference proteome</keyword>
<dbReference type="Proteomes" id="UP000030765">
    <property type="component" value="Unassembled WGS sequence"/>
</dbReference>
<dbReference type="AlphaFoldDB" id="A0A084W6Y2"/>
<reference evidence="2 4" key="1">
    <citation type="journal article" date="2014" name="BMC Genomics">
        <title>Genome sequence of Anopheles sinensis provides insight into genetics basis of mosquito competence for malaria parasites.</title>
        <authorList>
            <person name="Zhou D."/>
            <person name="Zhang D."/>
            <person name="Ding G."/>
            <person name="Shi L."/>
            <person name="Hou Q."/>
            <person name="Ye Y."/>
            <person name="Xu Y."/>
            <person name="Zhou H."/>
            <person name="Xiong C."/>
            <person name="Li S."/>
            <person name="Yu J."/>
            <person name="Hong S."/>
            <person name="Yu X."/>
            <person name="Zou P."/>
            <person name="Chen C."/>
            <person name="Chang X."/>
            <person name="Wang W."/>
            <person name="Lv Y."/>
            <person name="Sun Y."/>
            <person name="Ma L."/>
            <person name="Shen B."/>
            <person name="Zhu C."/>
        </authorList>
    </citation>
    <scope>NUCLEOTIDE SEQUENCE [LARGE SCALE GENOMIC DNA]</scope>
</reference>
<evidence type="ECO:0000313" key="2">
    <source>
        <dbReference type="EMBL" id="KFB45976.1"/>
    </source>
</evidence>
<evidence type="ECO:0000256" key="1">
    <source>
        <dbReference type="SAM" id="MobiDB-lite"/>
    </source>
</evidence>
<dbReference type="EMBL" id="ATLV01021042">
    <property type="status" value="NOT_ANNOTATED_CDS"/>
    <property type="molecule type" value="Genomic_DNA"/>
</dbReference>
<dbReference type="EnsemblMetazoa" id="ASIC014019-RA">
    <property type="protein sequence ID" value="ASIC014019-PA"/>
    <property type="gene ID" value="ASIC014019"/>
</dbReference>
<reference evidence="3" key="2">
    <citation type="submission" date="2020-05" db="UniProtKB">
        <authorList>
            <consortium name="EnsemblMetazoa"/>
        </authorList>
    </citation>
    <scope>IDENTIFICATION</scope>
</reference>
<evidence type="ECO:0000313" key="3">
    <source>
        <dbReference type="EnsemblMetazoa" id="ASIC014019-PA"/>
    </source>
</evidence>
<evidence type="ECO:0000313" key="4">
    <source>
        <dbReference type="Proteomes" id="UP000030765"/>
    </source>
</evidence>
<accession>A0A084W6Y2</accession>
<feature type="region of interest" description="Disordered" evidence="1">
    <location>
        <begin position="1"/>
        <end position="69"/>
    </location>
</feature>
<sequence>MAQNGARTRRKKGKPFSMAHSAQPGIGKRGTEMVSSSRFGGHLARGTLLGGRARSKDSKGKGMCGQFAH</sequence>
<dbReference type="EMBL" id="KE525312">
    <property type="protein sequence ID" value="KFB45976.1"/>
    <property type="molecule type" value="Genomic_DNA"/>
</dbReference>
<dbReference type="VEuPathDB" id="VectorBase:ASIC014019"/>
<organism evidence="2">
    <name type="scientific">Anopheles sinensis</name>
    <name type="common">Mosquito</name>
    <dbReference type="NCBI Taxonomy" id="74873"/>
    <lineage>
        <taxon>Eukaryota</taxon>
        <taxon>Metazoa</taxon>
        <taxon>Ecdysozoa</taxon>
        <taxon>Arthropoda</taxon>
        <taxon>Hexapoda</taxon>
        <taxon>Insecta</taxon>
        <taxon>Pterygota</taxon>
        <taxon>Neoptera</taxon>
        <taxon>Endopterygota</taxon>
        <taxon>Diptera</taxon>
        <taxon>Nematocera</taxon>
        <taxon>Culicoidea</taxon>
        <taxon>Culicidae</taxon>
        <taxon>Anophelinae</taxon>
        <taxon>Anopheles</taxon>
    </lineage>
</organism>
<gene>
    <name evidence="2" type="ORF">ZHAS_00014019</name>
</gene>